<feature type="domain" description="DUF2786" evidence="1">
    <location>
        <begin position="130"/>
        <end position="168"/>
    </location>
</feature>
<gene>
    <name evidence="2" type="ORF">ACFSJG_01490</name>
</gene>
<organism evidence="2 3">
    <name type="scientific">Rhodococcus gannanensis</name>
    <dbReference type="NCBI Taxonomy" id="1960308"/>
    <lineage>
        <taxon>Bacteria</taxon>
        <taxon>Bacillati</taxon>
        <taxon>Actinomycetota</taxon>
        <taxon>Actinomycetes</taxon>
        <taxon>Mycobacteriales</taxon>
        <taxon>Nocardiaceae</taxon>
        <taxon>Rhodococcus</taxon>
    </lineage>
</organism>
<dbReference type="InterPro" id="IPR024498">
    <property type="entry name" value="DUF2786"/>
</dbReference>
<dbReference type="Pfam" id="PF10979">
    <property type="entry name" value="DUF2786"/>
    <property type="match status" value="1"/>
</dbReference>
<name>A0ABW4NYC9_9NOCA</name>
<accession>A0ABW4NYC9</accession>
<dbReference type="RefSeq" id="WP_378483431.1">
    <property type="nucleotide sequence ID" value="NZ_JBHUFB010000002.1"/>
</dbReference>
<dbReference type="Proteomes" id="UP001597286">
    <property type="component" value="Unassembled WGS sequence"/>
</dbReference>
<comment type="caution">
    <text evidence="2">The sequence shown here is derived from an EMBL/GenBank/DDBJ whole genome shotgun (WGS) entry which is preliminary data.</text>
</comment>
<keyword evidence="3" id="KW-1185">Reference proteome</keyword>
<evidence type="ECO:0000313" key="2">
    <source>
        <dbReference type="EMBL" id="MFD1810873.1"/>
    </source>
</evidence>
<evidence type="ECO:0000259" key="1">
    <source>
        <dbReference type="Pfam" id="PF10979"/>
    </source>
</evidence>
<dbReference type="EMBL" id="JBHUFB010000002">
    <property type="protein sequence ID" value="MFD1810873.1"/>
    <property type="molecule type" value="Genomic_DNA"/>
</dbReference>
<reference evidence="3" key="1">
    <citation type="journal article" date="2019" name="Int. J. Syst. Evol. Microbiol.">
        <title>The Global Catalogue of Microorganisms (GCM) 10K type strain sequencing project: providing services to taxonomists for standard genome sequencing and annotation.</title>
        <authorList>
            <consortium name="The Broad Institute Genomics Platform"/>
            <consortium name="The Broad Institute Genome Sequencing Center for Infectious Disease"/>
            <person name="Wu L."/>
            <person name="Ma J."/>
        </authorList>
    </citation>
    <scope>NUCLEOTIDE SEQUENCE [LARGE SCALE GENOMIC DNA]</scope>
    <source>
        <strain evidence="3">DT72</strain>
    </source>
</reference>
<protein>
    <submittedName>
        <fullName evidence="2">DUF2786 domain-containing protein</fullName>
    </submittedName>
</protein>
<evidence type="ECO:0000313" key="3">
    <source>
        <dbReference type="Proteomes" id="UP001597286"/>
    </source>
</evidence>
<sequence length="372" mass="40059">MGSNRTDFREGHTGDDAALLRHAYEIGWQPGDVLHVARRGLAAVELAPIALLIQREAHRSGAWARAPLHWVDQLRAIASAFPRRPDEPPLSTTAVRLLGQLAPLRRLCPPPSQWPDIRPDDGVRTGTDAKVLGRIRGLLAKAESTEFTEEAETLTAKAQELMTRHSVTTALLDSTSPDRSVPVHARRIHLDRPYSKHKGLLLTTVGDANHVRTLFNPVDAIATVVGTPADLEQVDLLFTSLLIQATRAMRAATTRDADLPSSGTHTANPHTTNTAAFRRAFLYGFAVRIGQRLTEADKAATAEAVVDAGVTFGDLLPLLARRSDAVQAEVDRLFGPALRSWGFTVSDHAGMAAGRTAADAANLTPGPRAVTG</sequence>
<proteinExistence type="predicted"/>